<dbReference type="Gene3D" id="2.40.160.10">
    <property type="entry name" value="Porin"/>
    <property type="match status" value="1"/>
</dbReference>
<evidence type="ECO:0000313" key="13">
    <source>
        <dbReference type="EMBL" id="SAL27564.1"/>
    </source>
</evidence>
<feature type="chain" id="PRO_5007810420" evidence="11">
    <location>
        <begin position="21"/>
        <end position="385"/>
    </location>
</feature>
<evidence type="ECO:0000313" key="14">
    <source>
        <dbReference type="Proteomes" id="UP000054893"/>
    </source>
</evidence>
<dbReference type="InterPro" id="IPR002299">
    <property type="entry name" value="Porin_Neis"/>
</dbReference>
<keyword evidence="8" id="KW-0626">Porin</keyword>
<protein>
    <submittedName>
        <fullName evidence="13">Porin</fullName>
    </submittedName>
</protein>
<dbReference type="PRINTS" id="PR00184">
    <property type="entry name" value="NEISSPPORIN"/>
</dbReference>
<dbReference type="EMBL" id="FCOC02000005">
    <property type="protein sequence ID" value="SAL27564.1"/>
    <property type="molecule type" value="Genomic_DNA"/>
</dbReference>
<evidence type="ECO:0000256" key="2">
    <source>
        <dbReference type="ARBA" id="ARBA00011233"/>
    </source>
</evidence>
<keyword evidence="6 11" id="KW-0732">Signal</keyword>
<evidence type="ECO:0000256" key="7">
    <source>
        <dbReference type="ARBA" id="ARBA00023065"/>
    </source>
</evidence>
<evidence type="ECO:0000256" key="8">
    <source>
        <dbReference type="ARBA" id="ARBA00023114"/>
    </source>
</evidence>
<evidence type="ECO:0000256" key="1">
    <source>
        <dbReference type="ARBA" id="ARBA00004571"/>
    </source>
</evidence>
<dbReference type="GO" id="GO:0009279">
    <property type="term" value="C:cell outer membrane"/>
    <property type="evidence" value="ECO:0007669"/>
    <property type="project" value="UniProtKB-SubCell"/>
</dbReference>
<dbReference type="InterPro" id="IPR050298">
    <property type="entry name" value="Gram-neg_bact_OMP"/>
</dbReference>
<keyword evidence="9" id="KW-0472">Membrane</keyword>
<dbReference type="GO" id="GO:0046930">
    <property type="term" value="C:pore complex"/>
    <property type="evidence" value="ECO:0007669"/>
    <property type="project" value="UniProtKB-KW"/>
</dbReference>
<dbReference type="Proteomes" id="UP000054893">
    <property type="component" value="Unassembled WGS sequence"/>
</dbReference>
<keyword evidence="10" id="KW-0998">Cell outer membrane</keyword>
<dbReference type="Pfam" id="PF13609">
    <property type="entry name" value="Porin_4"/>
    <property type="match status" value="1"/>
</dbReference>
<dbReference type="GO" id="GO:0034220">
    <property type="term" value="P:monoatomic ion transmembrane transport"/>
    <property type="evidence" value="ECO:0007669"/>
    <property type="project" value="InterPro"/>
</dbReference>
<organism evidence="13 14">
    <name type="scientific">Caballeronia sordidicola</name>
    <name type="common">Burkholderia sordidicola</name>
    <dbReference type="NCBI Taxonomy" id="196367"/>
    <lineage>
        <taxon>Bacteria</taxon>
        <taxon>Pseudomonadati</taxon>
        <taxon>Pseudomonadota</taxon>
        <taxon>Betaproteobacteria</taxon>
        <taxon>Burkholderiales</taxon>
        <taxon>Burkholderiaceae</taxon>
        <taxon>Caballeronia</taxon>
    </lineage>
</organism>
<dbReference type="CDD" id="cd00342">
    <property type="entry name" value="gram_neg_porins"/>
    <property type="match status" value="1"/>
</dbReference>
<dbReference type="PANTHER" id="PTHR34501">
    <property type="entry name" value="PROTEIN YDDL-RELATED"/>
    <property type="match status" value="1"/>
</dbReference>
<comment type="subunit">
    <text evidence="2">Homotrimer.</text>
</comment>
<dbReference type="InterPro" id="IPR023614">
    <property type="entry name" value="Porin_dom_sf"/>
</dbReference>
<gene>
    <name evidence="13" type="ORF">AWB64_02284</name>
</gene>
<comment type="subcellular location">
    <subcellularLocation>
        <location evidence="1">Cell outer membrane</location>
        <topology evidence="1">Multi-pass membrane protein</topology>
    </subcellularLocation>
</comment>
<dbReference type="PANTHER" id="PTHR34501:SF9">
    <property type="entry name" value="MAJOR OUTER MEMBRANE PROTEIN P.IA"/>
    <property type="match status" value="1"/>
</dbReference>
<keyword evidence="5" id="KW-0812">Transmembrane</keyword>
<dbReference type="SUPFAM" id="SSF56935">
    <property type="entry name" value="Porins"/>
    <property type="match status" value="1"/>
</dbReference>
<dbReference type="AlphaFoldDB" id="A0A158G629"/>
<keyword evidence="3" id="KW-0813">Transport</keyword>
<keyword evidence="7" id="KW-0406">Ion transport</keyword>
<dbReference type="GO" id="GO:0015288">
    <property type="term" value="F:porin activity"/>
    <property type="evidence" value="ECO:0007669"/>
    <property type="project" value="UniProtKB-KW"/>
</dbReference>
<dbReference type="InterPro" id="IPR033900">
    <property type="entry name" value="Gram_neg_porin_domain"/>
</dbReference>
<dbReference type="InterPro" id="IPR001702">
    <property type="entry name" value="Porin_Gram-ve"/>
</dbReference>
<evidence type="ECO:0000256" key="5">
    <source>
        <dbReference type="ARBA" id="ARBA00022692"/>
    </source>
</evidence>
<evidence type="ECO:0000259" key="12">
    <source>
        <dbReference type="Pfam" id="PF13609"/>
    </source>
</evidence>
<feature type="domain" description="Porin" evidence="12">
    <location>
        <begin position="11"/>
        <end position="344"/>
    </location>
</feature>
<keyword evidence="4" id="KW-1134">Transmembrane beta strand</keyword>
<evidence type="ECO:0000256" key="10">
    <source>
        <dbReference type="ARBA" id="ARBA00023237"/>
    </source>
</evidence>
<evidence type="ECO:0000256" key="9">
    <source>
        <dbReference type="ARBA" id="ARBA00023136"/>
    </source>
</evidence>
<feature type="signal peptide" evidence="11">
    <location>
        <begin position="1"/>
        <end position="20"/>
    </location>
</feature>
<name>A0A158G629_CABSO</name>
<accession>A0A158G629</accession>
<evidence type="ECO:0000256" key="3">
    <source>
        <dbReference type="ARBA" id="ARBA00022448"/>
    </source>
</evidence>
<dbReference type="PRINTS" id="PR00182">
    <property type="entry name" value="ECOLNEIPORIN"/>
</dbReference>
<evidence type="ECO:0000256" key="6">
    <source>
        <dbReference type="ARBA" id="ARBA00022729"/>
    </source>
</evidence>
<evidence type="ECO:0000256" key="11">
    <source>
        <dbReference type="SAM" id="SignalP"/>
    </source>
</evidence>
<sequence length="385" mass="40440">MKKSQAGCLLLLCLSGAAHSQSSMTIYGIVDEGFTYVNNSATSTGHSATFKLADSVASASRFGFRGVEDLGGGLKAIFTLENGFSVGTGIAAQGGALFGRQAFVGLSKEDVGQLTFGRQYAFAYDYLGHHYATGGQTAAAGFAWHINTLDQLNGGELNNSIKFSSADFRGFTFGAMYGFSNQAGAFAGSPATASVGGSQRAYSFGANYESGPFSAGFAYSDYTYPTAATPAMAVSMANVTLNPKGTRDLRTLGVGSKYRFVKTAVYALWTNTALQAITGPTSTVNIYEGGFIQTFRPDLFGAIGFTHTKLDGGAQGKWNQVNSSLDYYLSKSTDVYILAVYQKASGANNGVPVQAQLGNNTSYVGISGKGAADQLAFRVGLRHFF</sequence>
<proteinExistence type="predicted"/>
<evidence type="ECO:0000256" key="4">
    <source>
        <dbReference type="ARBA" id="ARBA00022452"/>
    </source>
</evidence>
<reference evidence="13 14" key="1">
    <citation type="submission" date="2016-01" db="EMBL/GenBank/DDBJ databases">
        <authorList>
            <person name="Oliw E.H."/>
        </authorList>
    </citation>
    <scope>NUCLEOTIDE SEQUENCE [LARGE SCALE GENOMIC DNA]</scope>
    <source>
        <strain evidence="13">LMG 22029</strain>
    </source>
</reference>
<dbReference type="RefSeq" id="WP_060818883.1">
    <property type="nucleotide sequence ID" value="NZ_FCOC02000005.1"/>
</dbReference>